<sequence>SAPGSTDSRNQPSSRGSSTISPSSVAAEGKELGDCVRAAGSMAAAFAAAAWMSRGARVAGRGREAASSGKLRIAAAPLMLSAATSWARAAISGVGNVPSQMRDFLRGSRISDTHFPQLRFRTPRYTRCLLWSAPPPLAAFFAGLDVPVAC</sequence>
<dbReference type="Proteomes" id="UP001055439">
    <property type="component" value="Chromosome 9"/>
</dbReference>
<feature type="region of interest" description="Disordered" evidence="1">
    <location>
        <begin position="1"/>
        <end position="26"/>
    </location>
</feature>
<feature type="compositionally biased region" description="Polar residues" evidence="1">
    <location>
        <begin position="1"/>
        <end position="12"/>
    </location>
</feature>
<evidence type="ECO:0000313" key="2">
    <source>
        <dbReference type="EMBL" id="URE48264.1"/>
    </source>
</evidence>
<gene>
    <name evidence="2" type="ORF">MUK42_24797</name>
</gene>
<reference evidence="2" key="1">
    <citation type="submission" date="2022-05" db="EMBL/GenBank/DDBJ databases">
        <title>The Musa troglodytarum L. genome provides insights into the mechanism of non-climacteric behaviour and enrichment of carotenoids.</title>
        <authorList>
            <person name="Wang J."/>
        </authorList>
    </citation>
    <scope>NUCLEOTIDE SEQUENCE</scope>
    <source>
        <tissue evidence="2">Leaf</tissue>
    </source>
</reference>
<evidence type="ECO:0000256" key="1">
    <source>
        <dbReference type="SAM" id="MobiDB-lite"/>
    </source>
</evidence>
<organism evidence="2 3">
    <name type="scientific">Musa troglodytarum</name>
    <name type="common">fe'i banana</name>
    <dbReference type="NCBI Taxonomy" id="320322"/>
    <lineage>
        <taxon>Eukaryota</taxon>
        <taxon>Viridiplantae</taxon>
        <taxon>Streptophyta</taxon>
        <taxon>Embryophyta</taxon>
        <taxon>Tracheophyta</taxon>
        <taxon>Spermatophyta</taxon>
        <taxon>Magnoliopsida</taxon>
        <taxon>Liliopsida</taxon>
        <taxon>Zingiberales</taxon>
        <taxon>Musaceae</taxon>
        <taxon>Musa</taxon>
    </lineage>
</organism>
<name>A0A9E7IH88_9LILI</name>
<dbReference type="EMBL" id="CP097511">
    <property type="protein sequence ID" value="URE48264.1"/>
    <property type="molecule type" value="Genomic_DNA"/>
</dbReference>
<proteinExistence type="predicted"/>
<feature type="compositionally biased region" description="Low complexity" evidence="1">
    <location>
        <begin position="13"/>
        <end position="24"/>
    </location>
</feature>
<dbReference type="AlphaFoldDB" id="A0A9E7IH88"/>
<protein>
    <submittedName>
        <fullName evidence="2">Uncharacterized protein</fullName>
    </submittedName>
</protein>
<feature type="non-terminal residue" evidence="2">
    <location>
        <position position="1"/>
    </location>
</feature>
<accession>A0A9E7IH88</accession>
<evidence type="ECO:0000313" key="3">
    <source>
        <dbReference type="Proteomes" id="UP001055439"/>
    </source>
</evidence>
<dbReference type="OrthoDB" id="1745805at2759"/>
<keyword evidence="3" id="KW-1185">Reference proteome</keyword>